<dbReference type="PROSITE" id="PS50042">
    <property type="entry name" value="CNMP_BINDING_3"/>
    <property type="match status" value="1"/>
</dbReference>
<dbReference type="Pfam" id="PF00027">
    <property type="entry name" value="cNMP_binding"/>
    <property type="match status" value="1"/>
</dbReference>
<keyword evidence="2" id="KW-0238">DNA-binding</keyword>
<dbReference type="PANTHER" id="PTHR24567">
    <property type="entry name" value="CRP FAMILY TRANSCRIPTIONAL REGULATORY PROTEIN"/>
    <property type="match status" value="1"/>
</dbReference>
<evidence type="ECO:0000259" key="4">
    <source>
        <dbReference type="PROSITE" id="PS50042"/>
    </source>
</evidence>
<dbReference type="SMART" id="SM00100">
    <property type="entry name" value="cNMP"/>
    <property type="match status" value="1"/>
</dbReference>
<feature type="domain" description="HTH crp-type" evidence="5">
    <location>
        <begin position="142"/>
        <end position="206"/>
    </location>
</feature>
<dbReference type="PANTHER" id="PTHR24567:SF26">
    <property type="entry name" value="REGULATORY PROTEIN YEIL"/>
    <property type="match status" value="1"/>
</dbReference>
<dbReference type="CDD" id="cd00038">
    <property type="entry name" value="CAP_ED"/>
    <property type="match status" value="1"/>
</dbReference>
<dbReference type="InterPro" id="IPR012318">
    <property type="entry name" value="HTH_CRP"/>
</dbReference>
<proteinExistence type="predicted"/>
<dbReference type="Pfam" id="PF13545">
    <property type="entry name" value="HTH_Crp_2"/>
    <property type="match status" value="1"/>
</dbReference>
<keyword evidence="3" id="KW-0804">Transcription</keyword>
<dbReference type="InterPro" id="IPR050397">
    <property type="entry name" value="Env_Response_Regulators"/>
</dbReference>
<dbReference type="InterPro" id="IPR014710">
    <property type="entry name" value="RmlC-like_jellyroll"/>
</dbReference>
<dbReference type="EMBL" id="FMHG01000001">
    <property type="protein sequence ID" value="SCJ68421.1"/>
    <property type="molecule type" value="Genomic_DNA"/>
</dbReference>
<dbReference type="PROSITE" id="PS51063">
    <property type="entry name" value="HTH_CRP_2"/>
    <property type="match status" value="1"/>
</dbReference>
<protein>
    <submittedName>
        <fullName evidence="6">cAMP regulatory protein</fullName>
    </submittedName>
</protein>
<dbReference type="GO" id="GO:0003700">
    <property type="term" value="F:DNA-binding transcription factor activity"/>
    <property type="evidence" value="ECO:0007669"/>
    <property type="project" value="TreeGrafter"/>
</dbReference>
<evidence type="ECO:0000256" key="2">
    <source>
        <dbReference type="ARBA" id="ARBA00023125"/>
    </source>
</evidence>
<keyword evidence="1" id="KW-0805">Transcription regulation</keyword>
<evidence type="ECO:0000259" key="5">
    <source>
        <dbReference type="PROSITE" id="PS51063"/>
    </source>
</evidence>
<dbReference type="SUPFAM" id="SSF46785">
    <property type="entry name" value="Winged helix' DNA-binding domain"/>
    <property type="match status" value="1"/>
</dbReference>
<evidence type="ECO:0000256" key="3">
    <source>
        <dbReference type="ARBA" id="ARBA00023163"/>
    </source>
</evidence>
<reference evidence="6" key="1">
    <citation type="submission" date="2015-09" db="EMBL/GenBank/DDBJ databases">
        <authorList>
            <consortium name="Pathogen Informatics"/>
        </authorList>
    </citation>
    <scope>NUCLEOTIDE SEQUENCE</scope>
    <source>
        <strain evidence="6">2789STDY5834896</strain>
    </source>
</reference>
<accession>A0A1C6IEZ4</accession>
<organism evidence="6">
    <name type="scientific">uncultured Anaerotruncus sp</name>
    <dbReference type="NCBI Taxonomy" id="905011"/>
    <lineage>
        <taxon>Bacteria</taxon>
        <taxon>Bacillati</taxon>
        <taxon>Bacillota</taxon>
        <taxon>Clostridia</taxon>
        <taxon>Eubacteriales</taxon>
        <taxon>Oscillospiraceae</taxon>
        <taxon>Anaerotruncus</taxon>
        <taxon>environmental samples</taxon>
    </lineage>
</organism>
<gene>
    <name evidence="6" type="primary">crp_2</name>
    <name evidence="6" type="ORF">SAMEA3545359_01418</name>
</gene>
<feature type="domain" description="Cyclic nucleotide-binding" evidence="4">
    <location>
        <begin position="17"/>
        <end position="128"/>
    </location>
</feature>
<dbReference type="InterPro" id="IPR036390">
    <property type="entry name" value="WH_DNA-bd_sf"/>
</dbReference>
<dbReference type="Gene3D" id="2.60.120.10">
    <property type="entry name" value="Jelly Rolls"/>
    <property type="match status" value="1"/>
</dbReference>
<evidence type="ECO:0000313" key="6">
    <source>
        <dbReference type="EMBL" id="SCJ68421.1"/>
    </source>
</evidence>
<name>A0A1C6IEZ4_9FIRM</name>
<dbReference type="GO" id="GO:0005829">
    <property type="term" value="C:cytosol"/>
    <property type="evidence" value="ECO:0007669"/>
    <property type="project" value="TreeGrafter"/>
</dbReference>
<dbReference type="GO" id="GO:0003677">
    <property type="term" value="F:DNA binding"/>
    <property type="evidence" value="ECO:0007669"/>
    <property type="project" value="UniProtKB-KW"/>
</dbReference>
<sequence length="217" mass="24649">MQSKEITERFLHCPPPLREQMEHCHFAAGEYLMRCGDEADTVYLLLEGDVKVFHYAQNGEIIISYIGSKNRELFGEVEALRDDGYAISRNVLAVTACSAMKIPKALFLQWVRQDPDWSLFLLRRFARQMAEASEYGVSSAVRPLKVRAAMLLLDHLQPGGEVDIGKDELSGILATSMRSTNRILKTMREERLIAVRGNHLKVLNEEALQQLVQESEE</sequence>
<dbReference type="SUPFAM" id="SSF51206">
    <property type="entry name" value="cAMP-binding domain-like"/>
    <property type="match status" value="1"/>
</dbReference>
<evidence type="ECO:0000256" key="1">
    <source>
        <dbReference type="ARBA" id="ARBA00023015"/>
    </source>
</evidence>
<dbReference type="InterPro" id="IPR018490">
    <property type="entry name" value="cNMP-bd_dom_sf"/>
</dbReference>
<dbReference type="AlphaFoldDB" id="A0A1C6IEZ4"/>
<dbReference type="InterPro" id="IPR000595">
    <property type="entry name" value="cNMP-bd_dom"/>
</dbReference>